<dbReference type="KEGG" id="bmor:101742042"/>
<dbReference type="PROSITE" id="PS50089">
    <property type="entry name" value="ZF_RING_2"/>
    <property type="match status" value="1"/>
</dbReference>
<dbReference type="InterPro" id="IPR001841">
    <property type="entry name" value="Znf_RING"/>
</dbReference>
<dbReference type="GeneID" id="101742042"/>
<feature type="region of interest" description="Disordered" evidence="5">
    <location>
        <begin position="65"/>
        <end position="164"/>
    </location>
</feature>
<dbReference type="GO" id="GO:0061630">
    <property type="term" value="F:ubiquitin protein ligase activity"/>
    <property type="evidence" value="ECO:0007669"/>
    <property type="project" value="TreeGrafter"/>
</dbReference>
<proteinExistence type="predicted"/>
<sequence length="295" mass="33189">MSVREEDRQKTGCTGRGLGIAAAVGVGVGAALYYFLSKRPEQPDTEGSTSSAWAYNDHSAFPLTDRMDSDSYSTISEHSTSDTSIIEDSMPDTSISSCRSESTNSVSSDQDMSNTEDTHSPSNNDTRGSGSIYSDDAEESDDDTTYDTDTSISEISDLDESHENRSVTLETGYLSFQNVEERVDSDSDIQMEWDITNSSIDVPFEERRSPLMMFFSGLTHMISPRRKAEDSQINRLRDEHFRKRSWSLEECSICFEIMLKDQELMALPCTHNFHSQCIMPWLQEKQTCPNCRKDA</sequence>
<evidence type="ECO:0000256" key="3">
    <source>
        <dbReference type="ARBA" id="ARBA00022833"/>
    </source>
</evidence>
<dbReference type="RefSeq" id="XP_037875695.1">
    <property type="nucleotide sequence ID" value="XM_038019767.2"/>
</dbReference>
<dbReference type="Pfam" id="PF13639">
    <property type="entry name" value="zf-RING_2"/>
    <property type="match status" value="1"/>
</dbReference>
<dbReference type="InterPro" id="IPR013083">
    <property type="entry name" value="Znf_RING/FYVE/PHD"/>
</dbReference>
<feature type="compositionally biased region" description="Polar residues" evidence="5">
    <location>
        <begin position="70"/>
        <end position="129"/>
    </location>
</feature>
<dbReference type="GO" id="GO:0005634">
    <property type="term" value="C:nucleus"/>
    <property type="evidence" value="ECO:0007669"/>
    <property type="project" value="TreeGrafter"/>
</dbReference>
<keyword evidence="2 4" id="KW-0863">Zinc-finger</keyword>
<evidence type="ECO:0000259" key="7">
    <source>
        <dbReference type="PROSITE" id="PS50089"/>
    </source>
</evidence>
<dbReference type="PANTHER" id="PTHR45931">
    <property type="entry name" value="SI:CH211-59O9.10"/>
    <property type="match status" value="1"/>
</dbReference>
<organism evidence="8 9">
    <name type="scientific">Bombyx mori</name>
    <name type="common">Silk moth</name>
    <dbReference type="NCBI Taxonomy" id="7091"/>
    <lineage>
        <taxon>Eukaryota</taxon>
        <taxon>Metazoa</taxon>
        <taxon>Ecdysozoa</taxon>
        <taxon>Arthropoda</taxon>
        <taxon>Hexapoda</taxon>
        <taxon>Insecta</taxon>
        <taxon>Pterygota</taxon>
        <taxon>Neoptera</taxon>
        <taxon>Endopterygota</taxon>
        <taxon>Lepidoptera</taxon>
        <taxon>Glossata</taxon>
        <taxon>Ditrysia</taxon>
        <taxon>Bombycoidea</taxon>
        <taxon>Bombycidae</taxon>
        <taxon>Bombycinae</taxon>
        <taxon>Bombyx</taxon>
    </lineage>
</organism>
<evidence type="ECO:0000256" key="4">
    <source>
        <dbReference type="PROSITE-ProRule" id="PRU00175"/>
    </source>
</evidence>
<evidence type="ECO:0000256" key="6">
    <source>
        <dbReference type="SAM" id="Phobius"/>
    </source>
</evidence>
<dbReference type="Gene3D" id="3.30.40.10">
    <property type="entry name" value="Zinc/RING finger domain, C3HC4 (zinc finger)"/>
    <property type="match status" value="1"/>
</dbReference>
<accession>A0A8R2M698</accession>
<evidence type="ECO:0000256" key="2">
    <source>
        <dbReference type="ARBA" id="ARBA00022771"/>
    </source>
</evidence>
<evidence type="ECO:0000313" key="9">
    <source>
        <dbReference type="Proteomes" id="UP000005204"/>
    </source>
</evidence>
<feature type="domain" description="RING-type" evidence="7">
    <location>
        <begin position="251"/>
        <end position="292"/>
    </location>
</feature>
<feature type="compositionally biased region" description="Acidic residues" evidence="5">
    <location>
        <begin position="135"/>
        <end position="146"/>
    </location>
</feature>
<keyword evidence="1" id="KW-0479">Metal-binding</keyword>
<dbReference type="AlphaFoldDB" id="A0A8R2M698"/>
<dbReference type="SUPFAM" id="SSF57850">
    <property type="entry name" value="RING/U-box"/>
    <property type="match status" value="1"/>
</dbReference>
<dbReference type="CDD" id="cd16454">
    <property type="entry name" value="RING-H2_PA-TM-RING"/>
    <property type="match status" value="1"/>
</dbReference>
<evidence type="ECO:0000256" key="5">
    <source>
        <dbReference type="SAM" id="MobiDB-lite"/>
    </source>
</evidence>
<dbReference type="SMART" id="SM00184">
    <property type="entry name" value="RING"/>
    <property type="match status" value="1"/>
</dbReference>
<dbReference type="EnsemblMetazoa" id="XM_038019767.1">
    <property type="protein sequence ID" value="XP_037875695.1"/>
    <property type="gene ID" value="LOC101742042"/>
</dbReference>
<dbReference type="InterPro" id="IPR051834">
    <property type="entry name" value="RING_finger_E3_ligase"/>
</dbReference>
<name>A0A8R2M698_BOMMO</name>
<keyword evidence="6" id="KW-1133">Transmembrane helix</keyword>
<dbReference type="Proteomes" id="UP000005204">
    <property type="component" value="Unassembled WGS sequence"/>
</dbReference>
<protein>
    <recommendedName>
        <fullName evidence="7">RING-type domain-containing protein</fullName>
    </recommendedName>
</protein>
<evidence type="ECO:0000256" key="1">
    <source>
        <dbReference type="ARBA" id="ARBA00022723"/>
    </source>
</evidence>
<reference evidence="8" key="2">
    <citation type="submission" date="2022-06" db="UniProtKB">
        <authorList>
            <consortium name="EnsemblMetazoa"/>
        </authorList>
    </citation>
    <scope>IDENTIFICATION</scope>
    <source>
        <strain evidence="8">p50T (Dazao)</strain>
    </source>
</reference>
<keyword evidence="6" id="KW-0812">Transmembrane</keyword>
<dbReference type="PANTHER" id="PTHR45931:SF3">
    <property type="entry name" value="RING ZINC FINGER-CONTAINING PROTEIN"/>
    <property type="match status" value="1"/>
</dbReference>
<keyword evidence="3" id="KW-0862">Zinc</keyword>
<dbReference type="GO" id="GO:0006511">
    <property type="term" value="P:ubiquitin-dependent protein catabolic process"/>
    <property type="evidence" value="ECO:0007669"/>
    <property type="project" value="TreeGrafter"/>
</dbReference>
<feature type="transmembrane region" description="Helical" evidence="6">
    <location>
        <begin position="18"/>
        <end position="36"/>
    </location>
</feature>
<keyword evidence="9" id="KW-1185">Reference proteome</keyword>
<reference evidence="9" key="1">
    <citation type="journal article" date="2008" name="Insect Biochem. Mol. Biol.">
        <title>The genome of a lepidopteran model insect, the silkworm Bombyx mori.</title>
        <authorList>
            <consortium name="International Silkworm Genome Consortium"/>
        </authorList>
    </citation>
    <scope>NUCLEOTIDE SEQUENCE [LARGE SCALE GENOMIC DNA]</scope>
    <source>
        <strain evidence="9">p50T</strain>
    </source>
</reference>
<dbReference type="GO" id="GO:0008270">
    <property type="term" value="F:zinc ion binding"/>
    <property type="evidence" value="ECO:0007669"/>
    <property type="project" value="UniProtKB-KW"/>
</dbReference>
<keyword evidence="6" id="KW-0472">Membrane</keyword>
<evidence type="ECO:0000313" key="8">
    <source>
        <dbReference type="EnsemblMetazoa" id="XP_037875695.1"/>
    </source>
</evidence>